<proteinExistence type="predicted"/>
<sequence length="72" mass="8105">VAGPEGGTPDKPVGTVWLAWGTAEDLRTRCLLWPVERTLFQTMIAAAGLDMIRRQLLGLHSEPRYFAQRRAR</sequence>
<name>A0A3C1KLF7_9GAMM</name>
<evidence type="ECO:0000313" key="3">
    <source>
        <dbReference type="Proteomes" id="UP000259273"/>
    </source>
</evidence>
<dbReference type="Pfam" id="PF02464">
    <property type="entry name" value="CinA"/>
    <property type="match status" value="1"/>
</dbReference>
<dbReference type="SUPFAM" id="SSF142433">
    <property type="entry name" value="CinA-like"/>
    <property type="match status" value="1"/>
</dbReference>
<organism evidence="2 3">
    <name type="scientific">Haliea salexigens</name>
    <dbReference type="NCBI Taxonomy" id="287487"/>
    <lineage>
        <taxon>Bacteria</taxon>
        <taxon>Pseudomonadati</taxon>
        <taxon>Pseudomonadota</taxon>
        <taxon>Gammaproteobacteria</taxon>
        <taxon>Cellvibrionales</taxon>
        <taxon>Halieaceae</taxon>
        <taxon>Haliea</taxon>
    </lineage>
</organism>
<dbReference type="Gene3D" id="3.90.950.20">
    <property type="entry name" value="CinA-like"/>
    <property type="match status" value="1"/>
</dbReference>
<accession>A0A3C1KLF7</accession>
<dbReference type="Proteomes" id="UP000259273">
    <property type="component" value="Unassembled WGS sequence"/>
</dbReference>
<comment type="caution">
    <text evidence="2">The sequence shown here is derived from an EMBL/GenBank/DDBJ whole genome shotgun (WGS) entry which is preliminary data.</text>
</comment>
<dbReference type="InterPro" id="IPR008136">
    <property type="entry name" value="CinA_C"/>
</dbReference>
<reference evidence="2 3" key="1">
    <citation type="journal article" date="2018" name="Nat. Biotechnol.">
        <title>A standardized bacterial taxonomy based on genome phylogeny substantially revises the tree of life.</title>
        <authorList>
            <person name="Parks D.H."/>
            <person name="Chuvochina M."/>
            <person name="Waite D.W."/>
            <person name="Rinke C."/>
            <person name="Skarshewski A."/>
            <person name="Chaumeil P.A."/>
            <person name="Hugenholtz P."/>
        </authorList>
    </citation>
    <scope>NUCLEOTIDE SEQUENCE [LARGE SCALE GENOMIC DNA]</scope>
    <source>
        <strain evidence="2">UBA9158</strain>
    </source>
</reference>
<evidence type="ECO:0000259" key="1">
    <source>
        <dbReference type="Pfam" id="PF02464"/>
    </source>
</evidence>
<protein>
    <submittedName>
        <fullName evidence="2">Damage-inducible protein CinA</fullName>
    </submittedName>
</protein>
<evidence type="ECO:0000313" key="2">
    <source>
        <dbReference type="EMBL" id="HAN27552.1"/>
    </source>
</evidence>
<feature type="domain" description="CinA C-terminal" evidence="1">
    <location>
        <begin position="1"/>
        <end position="55"/>
    </location>
</feature>
<dbReference type="EMBL" id="DMND01000104">
    <property type="protein sequence ID" value="HAN27552.1"/>
    <property type="molecule type" value="Genomic_DNA"/>
</dbReference>
<dbReference type="AlphaFoldDB" id="A0A3C1KLF7"/>
<dbReference type="InterPro" id="IPR036653">
    <property type="entry name" value="CinA-like_C"/>
</dbReference>
<feature type="non-terminal residue" evidence="2">
    <location>
        <position position="1"/>
    </location>
</feature>
<gene>
    <name evidence="2" type="ORF">DCP75_07505</name>
</gene>